<dbReference type="EMBL" id="CP054706">
    <property type="protein sequence ID" value="QQK80352.1"/>
    <property type="molecule type" value="Genomic_DNA"/>
</dbReference>
<sequence>MIKVGTVEDEPLVVKFHKLYLEKLPGFLWTGSAATLAEGKRLVKESSIDVLLLDVYLQEESGLDLLRYIRQQELALDVILITSANDRDSVQIGYRFGAIDYLIKPFTYDRFQDAMLKYKDSLAGDPFIYSQEDVDRLFRDRQSTETRTLPKGITKETALRVLGAFKDQEEWLTAAALSEATVISHVSLRKYLRYFLENSWIEKDVVYQSSGRPLQHYRLTSQGLKIKNSSFV</sequence>
<keyword evidence="4" id="KW-0902">Two-component regulatory system</keyword>
<dbReference type="InterPro" id="IPR051271">
    <property type="entry name" value="2C-system_Tx_regulators"/>
</dbReference>
<keyword evidence="12" id="KW-1185">Reference proteome</keyword>
<evidence type="ECO:0000256" key="9">
    <source>
        <dbReference type="PROSITE-ProRule" id="PRU00169"/>
    </source>
</evidence>
<keyword evidence="6" id="KW-0238">DNA-binding</keyword>
<dbReference type="GO" id="GO:0003677">
    <property type="term" value="F:DNA binding"/>
    <property type="evidence" value="ECO:0007669"/>
    <property type="project" value="UniProtKB-KW"/>
</dbReference>
<dbReference type="Gene3D" id="3.40.50.2300">
    <property type="match status" value="1"/>
</dbReference>
<evidence type="ECO:0000259" key="10">
    <source>
        <dbReference type="PROSITE" id="PS50110"/>
    </source>
</evidence>
<dbReference type="InterPro" id="IPR011006">
    <property type="entry name" value="CheY-like_superfamily"/>
</dbReference>
<accession>A0A7T6ZBM1</accession>
<dbReference type="Proteomes" id="UP000595349">
    <property type="component" value="Chromosome"/>
</dbReference>
<dbReference type="RefSeq" id="WP_200084723.1">
    <property type="nucleotide sequence ID" value="NZ_CP054706.1"/>
</dbReference>
<dbReference type="InterPro" id="IPR001789">
    <property type="entry name" value="Sig_transdc_resp-reg_receiver"/>
</dbReference>
<gene>
    <name evidence="11" type="ORF">HUG20_10910</name>
</gene>
<feature type="domain" description="Response regulatory" evidence="10">
    <location>
        <begin position="3"/>
        <end position="119"/>
    </location>
</feature>
<name>A0A7T6ZBM1_9BACI</name>
<dbReference type="GO" id="GO:0000156">
    <property type="term" value="F:phosphorelay response regulator activity"/>
    <property type="evidence" value="ECO:0007669"/>
    <property type="project" value="TreeGrafter"/>
</dbReference>
<dbReference type="InterPro" id="IPR024187">
    <property type="entry name" value="Sig_transdc_resp-reg_cit/mal"/>
</dbReference>
<comment type="subcellular location">
    <subcellularLocation>
        <location evidence="1">Cytoplasm</location>
    </subcellularLocation>
</comment>
<dbReference type="Pfam" id="PF00072">
    <property type="entry name" value="Response_reg"/>
    <property type="match status" value="1"/>
</dbReference>
<evidence type="ECO:0000313" key="12">
    <source>
        <dbReference type="Proteomes" id="UP000595349"/>
    </source>
</evidence>
<dbReference type="KEGG" id="scib:HUG20_10910"/>
<evidence type="ECO:0000256" key="3">
    <source>
        <dbReference type="ARBA" id="ARBA00022553"/>
    </source>
</evidence>
<keyword evidence="7" id="KW-0010">Activator</keyword>
<dbReference type="SMART" id="SM00448">
    <property type="entry name" value="REC"/>
    <property type="match status" value="1"/>
</dbReference>
<dbReference type="InterPro" id="IPR036390">
    <property type="entry name" value="WH_DNA-bd_sf"/>
</dbReference>
<evidence type="ECO:0000256" key="2">
    <source>
        <dbReference type="ARBA" id="ARBA00022490"/>
    </source>
</evidence>
<dbReference type="PIRSF" id="PIRSF006171">
    <property type="entry name" value="RR_citrat_malat"/>
    <property type="match status" value="1"/>
</dbReference>
<evidence type="ECO:0000256" key="4">
    <source>
        <dbReference type="ARBA" id="ARBA00023012"/>
    </source>
</evidence>
<dbReference type="GO" id="GO:0003700">
    <property type="term" value="F:DNA-binding transcription factor activity"/>
    <property type="evidence" value="ECO:0007669"/>
    <property type="project" value="InterPro"/>
</dbReference>
<evidence type="ECO:0000313" key="11">
    <source>
        <dbReference type="EMBL" id="QQK80352.1"/>
    </source>
</evidence>
<dbReference type="SUPFAM" id="SSF46785">
    <property type="entry name" value="Winged helix' DNA-binding domain"/>
    <property type="match status" value="1"/>
</dbReference>
<organism evidence="11 12">
    <name type="scientific">Salicibibacter cibi</name>
    <dbReference type="NCBI Taxonomy" id="2743001"/>
    <lineage>
        <taxon>Bacteria</taxon>
        <taxon>Bacillati</taxon>
        <taxon>Bacillota</taxon>
        <taxon>Bacilli</taxon>
        <taxon>Bacillales</taxon>
        <taxon>Bacillaceae</taxon>
        <taxon>Salicibibacter</taxon>
    </lineage>
</organism>
<evidence type="ECO:0000256" key="6">
    <source>
        <dbReference type="ARBA" id="ARBA00023125"/>
    </source>
</evidence>
<keyword evidence="8" id="KW-0804">Transcription</keyword>
<evidence type="ECO:0000256" key="1">
    <source>
        <dbReference type="ARBA" id="ARBA00004496"/>
    </source>
</evidence>
<keyword evidence="5" id="KW-0805">Transcription regulation</keyword>
<dbReference type="SUPFAM" id="SSF52172">
    <property type="entry name" value="CheY-like"/>
    <property type="match status" value="1"/>
</dbReference>
<protein>
    <submittedName>
        <fullName evidence="11">Response regulator</fullName>
    </submittedName>
</protein>
<proteinExistence type="predicted"/>
<dbReference type="AlphaFoldDB" id="A0A7T6ZBM1"/>
<dbReference type="PROSITE" id="PS50110">
    <property type="entry name" value="RESPONSE_REGULATORY"/>
    <property type="match status" value="1"/>
</dbReference>
<dbReference type="GO" id="GO:0005737">
    <property type="term" value="C:cytoplasm"/>
    <property type="evidence" value="ECO:0007669"/>
    <property type="project" value="UniProtKB-SubCell"/>
</dbReference>
<evidence type="ECO:0000256" key="5">
    <source>
        <dbReference type="ARBA" id="ARBA00023015"/>
    </source>
</evidence>
<dbReference type="PANTHER" id="PTHR45526">
    <property type="entry name" value="TRANSCRIPTIONAL REGULATORY PROTEIN DPIA"/>
    <property type="match status" value="1"/>
</dbReference>
<keyword evidence="3 9" id="KW-0597">Phosphoprotein</keyword>
<evidence type="ECO:0000256" key="7">
    <source>
        <dbReference type="ARBA" id="ARBA00023159"/>
    </source>
</evidence>
<feature type="modified residue" description="4-aspartylphosphate" evidence="9">
    <location>
        <position position="54"/>
    </location>
</feature>
<dbReference type="PANTHER" id="PTHR45526:SF1">
    <property type="entry name" value="TRANSCRIPTIONAL REGULATORY PROTEIN DCUR-RELATED"/>
    <property type="match status" value="1"/>
</dbReference>
<reference evidence="11 12" key="1">
    <citation type="submission" date="2020-06" db="EMBL/GenBank/DDBJ databases">
        <title>Genomic analysis of Salicibibacter sp. NKC21-4.</title>
        <authorList>
            <person name="Oh Y.J."/>
        </authorList>
    </citation>
    <scope>NUCLEOTIDE SEQUENCE [LARGE SCALE GENOMIC DNA]</scope>
    <source>
        <strain evidence="11 12">NKC21-4</strain>
    </source>
</reference>
<evidence type="ECO:0000256" key="8">
    <source>
        <dbReference type="ARBA" id="ARBA00023163"/>
    </source>
</evidence>
<keyword evidence="2" id="KW-0963">Cytoplasm</keyword>